<comment type="caution">
    <text evidence="1">The sequence shown here is derived from an EMBL/GenBank/DDBJ whole genome shotgun (WGS) entry which is preliminary data.</text>
</comment>
<proteinExistence type="predicted"/>
<dbReference type="Proteomes" id="UP001200034">
    <property type="component" value="Unassembled WGS sequence"/>
</dbReference>
<keyword evidence="2" id="KW-1185">Reference proteome</keyword>
<evidence type="ECO:0000313" key="1">
    <source>
        <dbReference type="EMBL" id="KAH8377235.1"/>
    </source>
</evidence>
<name>A0AAD4PM34_9MUSC</name>
<reference evidence="1" key="1">
    <citation type="journal article" date="2021" name="Mol. Ecol. Resour.">
        <title>Phylogenomic analyses of the genus Drosophila reveals genomic signals of climate adaptation.</title>
        <authorList>
            <person name="Li F."/>
            <person name="Rane R.V."/>
            <person name="Luria V."/>
            <person name="Xiong Z."/>
            <person name="Chen J."/>
            <person name="Li Z."/>
            <person name="Catullo R.A."/>
            <person name="Griffin P.C."/>
            <person name="Schiffer M."/>
            <person name="Pearce S."/>
            <person name="Lee S.F."/>
            <person name="McElroy K."/>
            <person name="Stocker A."/>
            <person name="Shirriffs J."/>
            <person name="Cockerell F."/>
            <person name="Coppin C."/>
            <person name="Sgro C.M."/>
            <person name="Karger A."/>
            <person name="Cain J.W."/>
            <person name="Weber J.A."/>
            <person name="Santpere G."/>
            <person name="Kirschner M.W."/>
            <person name="Hoffmann A.A."/>
            <person name="Oakeshott J.G."/>
            <person name="Zhang G."/>
        </authorList>
    </citation>
    <scope>NUCLEOTIDE SEQUENCE</scope>
    <source>
        <strain evidence="1">BGI-SZ-2011g</strain>
    </source>
</reference>
<gene>
    <name evidence="1" type="ORF">KR093_004391</name>
</gene>
<accession>A0AAD4PM34</accession>
<evidence type="ECO:0000313" key="2">
    <source>
        <dbReference type="Proteomes" id="UP001200034"/>
    </source>
</evidence>
<dbReference type="AlphaFoldDB" id="A0AAD4PM34"/>
<sequence>MDIKYAVENAHDENILTHELPLDKELYLSFMLSMLTLQPLTQDNLGLDEEMMRIRQKLLIYKHQVDALDCRDDDYYQKKEQLIYKIFCSLRGVSFLAHEQDHDLQESAQEYEE</sequence>
<dbReference type="EMBL" id="JAJJHW010001127">
    <property type="protein sequence ID" value="KAH8377235.1"/>
    <property type="molecule type" value="Genomic_DNA"/>
</dbReference>
<protein>
    <submittedName>
        <fullName evidence="1">Uncharacterized protein</fullName>
    </submittedName>
</protein>
<organism evidence="1 2">
    <name type="scientific">Drosophila rubida</name>
    <dbReference type="NCBI Taxonomy" id="30044"/>
    <lineage>
        <taxon>Eukaryota</taxon>
        <taxon>Metazoa</taxon>
        <taxon>Ecdysozoa</taxon>
        <taxon>Arthropoda</taxon>
        <taxon>Hexapoda</taxon>
        <taxon>Insecta</taxon>
        <taxon>Pterygota</taxon>
        <taxon>Neoptera</taxon>
        <taxon>Endopterygota</taxon>
        <taxon>Diptera</taxon>
        <taxon>Brachycera</taxon>
        <taxon>Muscomorpha</taxon>
        <taxon>Ephydroidea</taxon>
        <taxon>Drosophilidae</taxon>
        <taxon>Drosophila</taxon>
    </lineage>
</organism>